<keyword evidence="7" id="KW-1185">Reference proteome</keyword>
<dbReference type="Pfam" id="PF00626">
    <property type="entry name" value="Gelsolin"/>
    <property type="match status" value="4"/>
</dbReference>
<dbReference type="CDD" id="cd11292">
    <property type="entry name" value="gelsolin_S3_like"/>
    <property type="match status" value="1"/>
</dbReference>
<accession>A0AA36GM31</accession>
<evidence type="ECO:0000313" key="7">
    <source>
        <dbReference type="Proteomes" id="UP001176961"/>
    </source>
</evidence>
<keyword evidence="4" id="KW-0009">Actin-binding</keyword>
<dbReference type="PANTHER" id="PTHR11977">
    <property type="entry name" value="VILLIN"/>
    <property type="match status" value="1"/>
</dbReference>
<dbReference type="GO" id="GO:0051015">
    <property type="term" value="F:actin filament binding"/>
    <property type="evidence" value="ECO:0007669"/>
    <property type="project" value="InterPro"/>
</dbReference>
<evidence type="ECO:0000256" key="3">
    <source>
        <dbReference type="ARBA" id="ARBA00022737"/>
    </source>
</evidence>
<dbReference type="GO" id="GO:0051016">
    <property type="term" value="P:barbed-end actin filament capping"/>
    <property type="evidence" value="ECO:0007669"/>
    <property type="project" value="TreeGrafter"/>
</dbReference>
<dbReference type="CDD" id="cd11290">
    <property type="entry name" value="gelsolin_S1_like"/>
    <property type="match status" value="1"/>
</dbReference>
<dbReference type="Proteomes" id="UP001176961">
    <property type="component" value="Unassembled WGS sequence"/>
</dbReference>
<dbReference type="Gene3D" id="3.40.20.10">
    <property type="entry name" value="Severin"/>
    <property type="match status" value="4"/>
</dbReference>
<protein>
    <recommendedName>
        <fullName evidence="5">Gelsolin-like domain-containing protein</fullName>
    </recommendedName>
</protein>
<organism evidence="6 7">
    <name type="scientific">Cylicocyclus nassatus</name>
    <name type="common">Nematode worm</name>
    <dbReference type="NCBI Taxonomy" id="53992"/>
    <lineage>
        <taxon>Eukaryota</taxon>
        <taxon>Metazoa</taxon>
        <taxon>Ecdysozoa</taxon>
        <taxon>Nematoda</taxon>
        <taxon>Chromadorea</taxon>
        <taxon>Rhabditida</taxon>
        <taxon>Rhabditina</taxon>
        <taxon>Rhabditomorpha</taxon>
        <taxon>Strongyloidea</taxon>
        <taxon>Strongylidae</taxon>
        <taxon>Cylicocyclus</taxon>
    </lineage>
</organism>
<dbReference type="EMBL" id="CATQJL010000112">
    <property type="protein sequence ID" value="CAJ0594551.1"/>
    <property type="molecule type" value="Genomic_DNA"/>
</dbReference>
<dbReference type="SMART" id="SM00262">
    <property type="entry name" value="GEL"/>
    <property type="match status" value="4"/>
</dbReference>
<evidence type="ECO:0000256" key="2">
    <source>
        <dbReference type="ARBA" id="ARBA00022467"/>
    </source>
</evidence>
<dbReference type="PANTHER" id="PTHR11977:SF123">
    <property type="entry name" value="GELSOLIN"/>
    <property type="match status" value="1"/>
</dbReference>
<sequence>MAQTFDLNSVGKRPGLEIWRVKSFNLEPVPRNTYGQFYSGDAYVVLNTTERKTYDIHFWLGEGATVDEVGTAAAASVKIDDALGGHPIQHREVQKHETPLFLSYFPHGVRYLQGGYDSGFRHVEDIFEKFKPRLFHCKGKRNVRCAQVDCRADSLNLGDVFILDAGKELYVWMPPESGRLERIKGMELGSYIAQVERHYKTHVNVLDVDWDTDETFWSYFGGVGQVRNIARAKDDDVNYWQRATRKIALYRVSDASGRTEIKKVSEGEVTQSQLDTKDAFVLDALSTIFVWVGKGCTLNERRKALSFGETYIKQKNLPAWTHLTCIREGDEPPSFTQWFGNWNYGRASFVPRLFQLCDKSGRLLVEEIVNFNQESLDGDDVMILDAYDKIYVWIGKGASVQEKAEATNTAKAYIQQNALWRHIRFEIIKVQQGSEPDTFKDMFRSWNDSLFQRNARSVESIKRSLFNR</sequence>
<feature type="domain" description="Gelsolin-like" evidence="5">
    <location>
        <begin position="24"/>
        <end position="102"/>
    </location>
</feature>
<comment type="similarity">
    <text evidence="1">Belongs to the villin/gelsolin family.</text>
</comment>
<name>A0AA36GM31_CYLNA</name>
<evidence type="ECO:0000259" key="5">
    <source>
        <dbReference type="Pfam" id="PF00626"/>
    </source>
</evidence>
<dbReference type="GO" id="GO:0051014">
    <property type="term" value="P:actin filament severing"/>
    <property type="evidence" value="ECO:0007669"/>
    <property type="project" value="TreeGrafter"/>
</dbReference>
<feature type="domain" description="Gelsolin-like" evidence="5">
    <location>
        <begin position="144"/>
        <end position="189"/>
    </location>
</feature>
<dbReference type="CDD" id="cd11291">
    <property type="entry name" value="gelsolin_S6_like"/>
    <property type="match status" value="1"/>
</dbReference>
<dbReference type="InterPro" id="IPR007123">
    <property type="entry name" value="Gelsolin-like_dom"/>
</dbReference>
<dbReference type="GO" id="GO:0015629">
    <property type="term" value="C:actin cytoskeleton"/>
    <property type="evidence" value="ECO:0007669"/>
    <property type="project" value="TreeGrafter"/>
</dbReference>
<reference evidence="6" key="1">
    <citation type="submission" date="2023-07" db="EMBL/GenBank/DDBJ databases">
        <authorList>
            <consortium name="CYATHOMIX"/>
        </authorList>
    </citation>
    <scope>NUCLEOTIDE SEQUENCE</scope>
    <source>
        <strain evidence="6">N/A</strain>
    </source>
</reference>
<dbReference type="GO" id="GO:0005737">
    <property type="term" value="C:cytoplasm"/>
    <property type="evidence" value="ECO:0007669"/>
    <property type="project" value="TreeGrafter"/>
</dbReference>
<evidence type="ECO:0000313" key="6">
    <source>
        <dbReference type="EMBL" id="CAJ0594551.1"/>
    </source>
</evidence>
<evidence type="ECO:0000256" key="4">
    <source>
        <dbReference type="ARBA" id="ARBA00023203"/>
    </source>
</evidence>
<keyword evidence="2" id="KW-0117">Actin capping</keyword>
<dbReference type="FunFam" id="3.40.20.10:FF:000005">
    <property type="entry name" value="Gelsolin"/>
    <property type="match status" value="1"/>
</dbReference>
<dbReference type="InterPro" id="IPR007122">
    <property type="entry name" value="Villin/Gelsolin"/>
</dbReference>
<dbReference type="GO" id="GO:0005546">
    <property type="term" value="F:phosphatidylinositol-4,5-bisphosphate binding"/>
    <property type="evidence" value="ECO:0007669"/>
    <property type="project" value="TreeGrafter"/>
</dbReference>
<dbReference type="PRINTS" id="PR00597">
    <property type="entry name" value="GELSOLIN"/>
</dbReference>
<dbReference type="CDD" id="cd11289">
    <property type="entry name" value="gelsolin_S2_like"/>
    <property type="match status" value="1"/>
</dbReference>
<comment type="caution">
    <text evidence="6">The sequence shown here is derived from an EMBL/GenBank/DDBJ whole genome shotgun (WGS) entry which is preliminary data.</text>
</comment>
<feature type="domain" description="Gelsolin-like" evidence="5">
    <location>
        <begin position="262"/>
        <end position="335"/>
    </location>
</feature>
<dbReference type="AlphaFoldDB" id="A0AA36GM31"/>
<feature type="domain" description="Gelsolin-like" evidence="5">
    <location>
        <begin position="366"/>
        <end position="439"/>
    </location>
</feature>
<keyword evidence="3" id="KW-0677">Repeat</keyword>
<evidence type="ECO:0000256" key="1">
    <source>
        <dbReference type="ARBA" id="ARBA00008418"/>
    </source>
</evidence>
<dbReference type="SUPFAM" id="SSF55753">
    <property type="entry name" value="Actin depolymerizing proteins"/>
    <property type="match status" value="4"/>
</dbReference>
<dbReference type="GO" id="GO:0008154">
    <property type="term" value="P:actin polymerization or depolymerization"/>
    <property type="evidence" value="ECO:0007669"/>
    <property type="project" value="TreeGrafter"/>
</dbReference>
<gene>
    <name evidence="6" type="ORF">CYNAS_LOCUS6534</name>
</gene>
<dbReference type="InterPro" id="IPR029006">
    <property type="entry name" value="ADF-H/Gelsolin-like_dom_sf"/>
</dbReference>
<proteinExistence type="inferred from homology"/>